<protein>
    <submittedName>
        <fullName evidence="5">Uncharacterized protein LOC108041017</fullName>
    </submittedName>
</protein>
<dbReference type="OrthoDB" id="539213at2759"/>
<organism evidence="5">
    <name type="scientific">Drosophila rhopaloa</name>
    <name type="common">Fruit fly</name>
    <dbReference type="NCBI Taxonomy" id="1041015"/>
    <lineage>
        <taxon>Eukaryota</taxon>
        <taxon>Metazoa</taxon>
        <taxon>Ecdysozoa</taxon>
        <taxon>Arthropoda</taxon>
        <taxon>Hexapoda</taxon>
        <taxon>Insecta</taxon>
        <taxon>Pterygota</taxon>
        <taxon>Neoptera</taxon>
        <taxon>Endopterygota</taxon>
        <taxon>Diptera</taxon>
        <taxon>Brachycera</taxon>
        <taxon>Muscomorpha</taxon>
        <taxon>Ephydroidea</taxon>
        <taxon>Drosophilidae</taxon>
        <taxon>Drosophila</taxon>
        <taxon>Sophophora</taxon>
    </lineage>
</organism>
<reference evidence="3" key="3">
    <citation type="submission" date="2025-05" db="UniProtKB">
        <authorList>
            <consortium name="EnsemblMetazoa"/>
        </authorList>
    </citation>
    <scope>IDENTIFICATION</scope>
</reference>
<gene>
    <name evidence="5" type="primary">LOC108041017</name>
    <name evidence="3" type="synonym">108041017</name>
</gene>
<dbReference type="Proteomes" id="UP001652680">
    <property type="component" value="Unassembled WGS sequence"/>
</dbReference>
<dbReference type="RefSeq" id="XP_016974263.1">
    <property type="nucleotide sequence ID" value="XM_017118774.1"/>
</dbReference>
<keyword evidence="4" id="KW-1185">Reference proteome</keyword>
<accession>A0A6P4EGV8</accession>
<dbReference type="GeneID" id="108041017"/>
<feature type="region of interest" description="Disordered" evidence="1">
    <location>
        <begin position="1"/>
        <end position="42"/>
    </location>
</feature>
<sequence length="245" mass="27373">MNRYNRVYRDPGSPLAPLTPLGTEAFTFDDATPTGEGGRKNTARYGLFGIPTANNLTVPSRRPPPPTKSLSNASFPRRFSKEFMRTRSVFSPTSQSTLYGESSLAGESCIPVDSKLQTKIERQDTRLQQEIRLKQEKSKIKREASMSKSAASKVKSEDTKSPKPSIMHPRYKPGSPVEHPTLSPRVKSLLSRTGNEHLSELFTRQEIDIEVLIQMTLEDLAALGVRGAREIRLALNIIQLAKQFF</sequence>
<feature type="region of interest" description="Disordered" evidence="1">
    <location>
        <begin position="133"/>
        <end position="181"/>
    </location>
</feature>
<evidence type="ECO:0000313" key="3">
    <source>
        <dbReference type="EnsemblMetazoa" id="XP_016974263.1"/>
    </source>
</evidence>
<dbReference type="InterPro" id="IPR013761">
    <property type="entry name" value="SAM/pointed_sf"/>
</dbReference>
<feature type="compositionally biased region" description="Basic and acidic residues" evidence="1">
    <location>
        <begin position="133"/>
        <end position="145"/>
    </location>
</feature>
<dbReference type="AlphaFoldDB" id="A0A6P4EGV8"/>
<dbReference type="Pfam" id="PF07647">
    <property type="entry name" value="SAM_2"/>
    <property type="match status" value="1"/>
</dbReference>
<feature type="region of interest" description="Disordered" evidence="1">
    <location>
        <begin position="54"/>
        <end position="75"/>
    </location>
</feature>
<dbReference type="CDD" id="cd09487">
    <property type="entry name" value="SAM_superfamily"/>
    <property type="match status" value="1"/>
</dbReference>
<evidence type="ECO:0000256" key="1">
    <source>
        <dbReference type="SAM" id="MobiDB-lite"/>
    </source>
</evidence>
<evidence type="ECO:0000313" key="4">
    <source>
        <dbReference type="Proteomes" id="UP001652680"/>
    </source>
</evidence>
<dbReference type="InterPro" id="IPR001660">
    <property type="entry name" value="SAM"/>
</dbReference>
<evidence type="ECO:0000259" key="2">
    <source>
        <dbReference type="Pfam" id="PF07647"/>
    </source>
</evidence>
<reference evidence="4" key="1">
    <citation type="journal article" date="2021" name="Elife">
        <title>Highly contiguous assemblies of 101 drosophilid genomes.</title>
        <authorList>
            <person name="Kim B.Y."/>
            <person name="Wang J.R."/>
            <person name="Miller D.E."/>
            <person name="Barmina O."/>
            <person name="Delaney E."/>
            <person name="Thompson A."/>
            <person name="Comeault A.A."/>
            <person name="Peede D."/>
            <person name="D'Agostino E.R."/>
            <person name="Pelaez J."/>
            <person name="Aguilar J.M."/>
            <person name="Haji D."/>
            <person name="Matsunaga T."/>
            <person name="Armstrong E.E."/>
            <person name="Zych M."/>
            <person name="Ogawa Y."/>
            <person name="Stamenkovic-Radak M."/>
            <person name="Jelic M."/>
            <person name="Veselinovic M.S."/>
            <person name="Tanaskovic M."/>
            <person name="Eric P."/>
            <person name="Gao J.J."/>
            <person name="Katoh T.K."/>
            <person name="Toda M.J."/>
            <person name="Watabe H."/>
            <person name="Watada M."/>
            <person name="Davis J.S."/>
            <person name="Moyle L.C."/>
            <person name="Manoli G."/>
            <person name="Bertolini E."/>
            <person name="Kostal V."/>
            <person name="Hawley R.S."/>
            <person name="Takahashi A."/>
            <person name="Jones C.D."/>
            <person name="Price D.K."/>
            <person name="Whiteman N."/>
            <person name="Kopp A."/>
            <person name="Matute D.R."/>
            <person name="Petrov D.A."/>
        </authorList>
    </citation>
    <scope>NUCLEOTIDE SEQUENCE [LARGE SCALE GENOMIC DNA]</scope>
</reference>
<name>A0A6P4EGV8_DRORH</name>
<feature type="domain" description="SAM" evidence="2">
    <location>
        <begin position="179"/>
        <end position="241"/>
    </location>
</feature>
<dbReference type="Gene3D" id="1.10.150.50">
    <property type="entry name" value="Transcription Factor, Ets-1"/>
    <property type="match status" value="1"/>
</dbReference>
<reference evidence="5" key="2">
    <citation type="submission" date="2025-04" db="UniProtKB">
        <authorList>
            <consortium name="RefSeq"/>
        </authorList>
    </citation>
    <scope>IDENTIFICATION</scope>
</reference>
<dbReference type="EnsemblMetazoa" id="XM_017118774.2">
    <property type="protein sequence ID" value="XP_016974263.1"/>
    <property type="gene ID" value="LOC108041017"/>
</dbReference>
<dbReference type="SUPFAM" id="SSF47769">
    <property type="entry name" value="SAM/Pointed domain"/>
    <property type="match status" value="1"/>
</dbReference>
<dbReference type="OMA" id="MNIIQLA"/>
<evidence type="ECO:0000313" key="5">
    <source>
        <dbReference type="RefSeq" id="XP_016974263.1"/>
    </source>
</evidence>
<proteinExistence type="predicted"/>